<dbReference type="SMART" id="SM00421">
    <property type="entry name" value="HTH_LUXR"/>
    <property type="match status" value="1"/>
</dbReference>
<dbReference type="PROSITE" id="PS00622">
    <property type="entry name" value="HTH_LUXR_1"/>
    <property type="match status" value="1"/>
</dbReference>
<dbReference type="Pfam" id="PF00196">
    <property type="entry name" value="GerE"/>
    <property type="match status" value="1"/>
</dbReference>
<comment type="caution">
    <text evidence="3">The sequence shown here is derived from an EMBL/GenBank/DDBJ whole genome shotgun (WGS) entry which is preliminary data.</text>
</comment>
<dbReference type="Proteomes" id="UP001201161">
    <property type="component" value="Unassembled WGS sequence"/>
</dbReference>
<dbReference type="InterPro" id="IPR016032">
    <property type="entry name" value="Sig_transdc_resp-reg_C-effctor"/>
</dbReference>
<dbReference type="RefSeq" id="WP_236402615.1">
    <property type="nucleotide sequence ID" value="NZ_JAKJHZ010000007.1"/>
</dbReference>
<evidence type="ECO:0000256" key="1">
    <source>
        <dbReference type="ARBA" id="ARBA00023125"/>
    </source>
</evidence>
<feature type="domain" description="HTH luxR-type" evidence="2">
    <location>
        <begin position="131"/>
        <end position="196"/>
    </location>
</feature>
<reference evidence="3 4" key="1">
    <citation type="submission" date="2022-01" db="EMBL/GenBank/DDBJ databases">
        <title>Nocardioides sp. nov., an actinomycete isolated from mining soil.</title>
        <authorList>
            <person name="Liu L."/>
        </authorList>
    </citation>
    <scope>NUCLEOTIDE SEQUENCE [LARGE SCALE GENOMIC DNA]</scope>
    <source>
        <strain evidence="3 4">KLBMP 9356</strain>
    </source>
</reference>
<dbReference type="PRINTS" id="PR00038">
    <property type="entry name" value="HTHLUXR"/>
</dbReference>
<dbReference type="InterPro" id="IPR000792">
    <property type="entry name" value="Tscrpt_reg_LuxR_C"/>
</dbReference>
<evidence type="ECO:0000259" key="2">
    <source>
        <dbReference type="PROSITE" id="PS50043"/>
    </source>
</evidence>
<dbReference type="EMBL" id="JAKJHZ010000007">
    <property type="protein sequence ID" value="MCF6378564.1"/>
    <property type="molecule type" value="Genomic_DNA"/>
</dbReference>
<dbReference type="InterPro" id="IPR011006">
    <property type="entry name" value="CheY-like_superfamily"/>
</dbReference>
<dbReference type="SUPFAM" id="SSF46894">
    <property type="entry name" value="C-terminal effector domain of the bipartite response regulators"/>
    <property type="match status" value="1"/>
</dbReference>
<protein>
    <submittedName>
        <fullName evidence="3">Response regulator transcription factor</fullName>
    </submittedName>
</protein>
<dbReference type="PROSITE" id="PS50043">
    <property type="entry name" value="HTH_LUXR_2"/>
    <property type="match status" value="1"/>
</dbReference>
<evidence type="ECO:0000313" key="4">
    <source>
        <dbReference type="Proteomes" id="UP001201161"/>
    </source>
</evidence>
<dbReference type="InterPro" id="IPR039420">
    <property type="entry name" value="WalR-like"/>
</dbReference>
<accession>A0ABS9HDK0</accession>
<name>A0ABS9HDK0_9ACTN</name>
<proteinExistence type="predicted"/>
<dbReference type="Gene3D" id="3.40.50.2300">
    <property type="match status" value="1"/>
</dbReference>
<dbReference type="PANTHER" id="PTHR43214">
    <property type="entry name" value="TWO-COMPONENT RESPONSE REGULATOR"/>
    <property type="match status" value="1"/>
</dbReference>
<keyword evidence="1" id="KW-0238">DNA-binding</keyword>
<evidence type="ECO:0000313" key="3">
    <source>
        <dbReference type="EMBL" id="MCF6378564.1"/>
    </source>
</evidence>
<keyword evidence="4" id="KW-1185">Reference proteome</keyword>
<organism evidence="3 4">
    <name type="scientific">Nocardioides potassii</name>
    <dbReference type="NCBI Taxonomy" id="2911371"/>
    <lineage>
        <taxon>Bacteria</taxon>
        <taxon>Bacillati</taxon>
        <taxon>Actinomycetota</taxon>
        <taxon>Actinomycetes</taxon>
        <taxon>Propionibacteriales</taxon>
        <taxon>Nocardioidaceae</taxon>
        <taxon>Nocardioides</taxon>
    </lineage>
</organism>
<dbReference type="SUPFAM" id="SSF52172">
    <property type="entry name" value="CheY-like"/>
    <property type="match status" value="1"/>
</dbReference>
<dbReference type="CDD" id="cd06170">
    <property type="entry name" value="LuxR_C_like"/>
    <property type="match status" value="1"/>
</dbReference>
<sequence length="215" mass="23208">MNIRIGLLGGDELVRRGLESMLRTLGGFEMGSIKERARAPIDIALVETYGTSLEDTTLARAVSDPYIRRVAVFTWNHHPGLVDEVLVNGVSGYLGKSLTAAQLGRSLRAIHEGQPVVAPPLIGASTQGVRPPSEVDMLTTRERETLALIATGRSNDEIAREMRISLNSVKSYIRSAYRKTGVQSRSQAVLWAVTHGVRVEVPQEPAPLVATTAGG</sequence>
<gene>
    <name evidence="3" type="ORF">L2K70_13210</name>
</gene>